<organism evidence="2 3">
    <name type="scientific">Perkinsus olseni</name>
    <name type="common">Perkinsus atlanticus</name>
    <dbReference type="NCBI Taxonomy" id="32597"/>
    <lineage>
        <taxon>Eukaryota</taxon>
        <taxon>Sar</taxon>
        <taxon>Alveolata</taxon>
        <taxon>Perkinsozoa</taxon>
        <taxon>Perkinsea</taxon>
        <taxon>Perkinsida</taxon>
        <taxon>Perkinsidae</taxon>
        <taxon>Perkinsus</taxon>
    </lineage>
</organism>
<feature type="region of interest" description="Disordered" evidence="1">
    <location>
        <begin position="1"/>
        <end position="23"/>
    </location>
</feature>
<proteinExistence type="predicted"/>
<dbReference type="Proteomes" id="UP000570595">
    <property type="component" value="Unassembled WGS sequence"/>
</dbReference>
<protein>
    <submittedName>
        <fullName evidence="2">Uncharacterized protein</fullName>
    </submittedName>
</protein>
<reference evidence="2 3" key="1">
    <citation type="submission" date="2020-04" db="EMBL/GenBank/DDBJ databases">
        <title>Perkinsus olseni comparative genomics.</title>
        <authorList>
            <person name="Bogema D.R."/>
        </authorList>
    </citation>
    <scope>NUCLEOTIDE SEQUENCE [LARGE SCALE GENOMIC DNA]</scope>
    <source>
        <strain evidence="2">ATCC PRA-179</strain>
    </source>
</reference>
<evidence type="ECO:0000256" key="1">
    <source>
        <dbReference type="SAM" id="MobiDB-lite"/>
    </source>
</evidence>
<sequence>MSSAGTTSPKKKEASERTTDVPYRVPMSETLEGSIYSDPPNTWLRLMPIKEDDITWGQIFRGEAQAPVSEQLPDDLEAHPFQGSTFVPLEPGYMDSFFGENSTCLCLGTVMDDVPNDGNLTPIAISDDRSVAIIRCPTL</sequence>
<dbReference type="AlphaFoldDB" id="A0A7J6LLY1"/>
<name>A0A7J6LLY1_PEROL</name>
<evidence type="ECO:0000313" key="3">
    <source>
        <dbReference type="Proteomes" id="UP000570595"/>
    </source>
</evidence>
<accession>A0A7J6LLY1</accession>
<evidence type="ECO:0000313" key="2">
    <source>
        <dbReference type="EMBL" id="KAF4660183.1"/>
    </source>
</evidence>
<dbReference type="EMBL" id="JABAHT010000240">
    <property type="protein sequence ID" value="KAF4660183.1"/>
    <property type="molecule type" value="Genomic_DNA"/>
</dbReference>
<dbReference type="OrthoDB" id="10346283at2759"/>
<gene>
    <name evidence="2" type="ORF">FOZ61_004210</name>
</gene>
<feature type="compositionally biased region" description="Basic and acidic residues" evidence="1">
    <location>
        <begin position="10"/>
        <end position="19"/>
    </location>
</feature>
<comment type="caution">
    <text evidence="2">The sequence shown here is derived from an EMBL/GenBank/DDBJ whole genome shotgun (WGS) entry which is preliminary data.</text>
</comment>